<organismHost>
    <name type="scientific">Homo sapiens</name>
    <name type="common">Human</name>
    <dbReference type="NCBI Taxonomy" id="9606"/>
</organismHost>
<feature type="non-terminal residue" evidence="1">
    <location>
        <position position="56"/>
    </location>
</feature>
<evidence type="ECO:0000313" key="1">
    <source>
        <dbReference type="EMBL" id="AAZ94951.1"/>
    </source>
</evidence>
<sequence>LFQQKQDRQHSLFYLKISRARWPVKVVHTDNGSNFTRAAFYRRLLAGQASSRNLES</sequence>
<protein>
    <submittedName>
        <fullName evidence="1">Integrase</fullName>
    </submittedName>
</protein>
<dbReference type="SUPFAM" id="SSF53098">
    <property type="entry name" value="Ribonuclease H-like"/>
    <property type="match status" value="1"/>
</dbReference>
<dbReference type="EMBL" id="DQ149251">
    <property type="protein sequence ID" value="AAZ94951.1"/>
    <property type="molecule type" value="Genomic_DNA"/>
</dbReference>
<accession>Q3S8L8</accession>
<organism evidence="1">
    <name type="scientific">Human immunodeficiency virus type 1</name>
    <name type="common">HIV-1</name>
    <dbReference type="NCBI Taxonomy" id="11676"/>
    <lineage>
        <taxon>Viruses</taxon>
        <taxon>Riboviria</taxon>
        <taxon>Pararnavirae</taxon>
        <taxon>Artverviricota</taxon>
        <taxon>Revtraviricetes</taxon>
        <taxon>Ortervirales</taxon>
        <taxon>Retroviridae</taxon>
        <taxon>Orthoretrovirinae</taxon>
        <taxon>Lentivirus</taxon>
        <taxon>Lentivirus humimdef1</taxon>
    </lineage>
</organism>
<dbReference type="InterPro" id="IPR012337">
    <property type="entry name" value="RNaseH-like_sf"/>
</dbReference>
<name>Q3S8L8_HV1</name>
<reference evidence="1" key="1">
    <citation type="submission" date="2005-07" db="EMBL/GenBank/DDBJ databases">
        <title>Genetic Diversity of HIV-1 in Northern Kenya.</title>
        <authorList>
            <person name="Khamadi S.A."/>
            <person name="Ochieng W."/>
            <person name="Lihana R.W."/>
            <person name="Kiptoo M.K."/>
            <person name="Kinyua J.G."/>
            <person name="Lagat N."/>
            <person name="Muriuki J."/>
            <person name="Mwangi J."/>
            <person name="Pelle R."/>
            <person name="Muigai A."/>
            <person name="Carter J."/>
            <person name="Yamada R."/>
            <person name="Mpoke S."/>
        </authorList>
    </citation>
    <scope>NUCLEOTIDE SEQUENCE</scope>
    <source>
        <strain evidence="1">MYLD022</strain>
    </source>
</reference>
<feature type="non-terminal residue" evidence="1">
    <location>
        <position position="1"/>
    </location>
</feature>
<gene>
    <name evidence="1" type="primary">pol</name>
</gene>
<proteinExistence type="predicted"/>